<dbReference type="Proteomes" id="UP000095280">
    <property type="component" value="Unplaced"/>
</dbReference>
<dbReference type="WBParaSite" id="maker-unitig_29320-snap-gene-0.2-mRNA-1">
    <property type="protein sequence ID" value="maker-unitig_29320-snap-gene-0.2-mRNA-1"/>
    <property type="gene ID" value="maker-unitig_29320-snap-gene-0.2"/>
</dbReference>
<evidence type="ECO:0000313" key="2">
    <source>
        <dbReference type="WBParaSite" id="maker-unitig_29320-snap-gene-0.2-mRNA-1"/>
    </source>
</evidence>
<name>A0A1I8FCH5_9PLAT</name>
<keyword evidence="1" id="KW-1185">Reference proteome</keyword>
<proteinExistence type="predicted"/>
<sequence length="69" mass="7730">MPAAAPRPHWPPWCSSAARPGRWNFAVASVRVAGSSGGCTWRRRGTVACWWRRRLGRQRLGRPAACLRC</sequence>
<reference evidence="2" key="1">
    <citation type="submission" date="2016-11" db="UniProtKB">
        <authorList>
            <consortium name="WormBaseParasite"/>
        </authorList>
    </citation>
    <scope>IDENTIFICATION</scope>
</reference>
<dbReference type="AlphaFoldDB" id="A0A1I8FCH5"/>
<organism evidence="1 2">
    <name type="scientific">Macrostomum lignano</name>
    <dbReference type="NCBI Taxonomy" id="282301"/>
    <lineage>
        <taxon>Eukaryota</taxon>
        <taxon>Metazoa</taxon>
        <taxon>Spiralia</taxon>
        <taxon>Lophotrochozoa</taxon>
        <taxon>Platyhelminthes</taxon>
        <taxon>Rhabditophora</taxon>
        <taxon>Macrostomorpha</taxon>
        <taxon>Macrostomida</taxon>
        <taxon>Macrostomidae</taxon>
        <taxon>Macrostomum</taxon>
    </lineage>
</organism>
<protein>
    <submittedName>
        <fullName evidence="2">Secreted protein</fullName>
    </submittedName>
</protein>
<evidence type="ECO:0000313" key="1">
    <source>
        <dbReference type="Proteomes" id="UP000095280"/>
    </source>
</evidence>
<accession>A0A1I8FCH5</accession>